<sequence length="594" mass="67682">MHCRMEAIPVRTVYRGPLALGRGGPMVRNGRTSTGWASEDHDDDAARRQSEATARRIDLVEQENFNLKLKIAYLNDRVSERFPVSVQDLVRENAELAMAIKEKDRLLGKVRNSITTLQADNELLRAKQTIHNEDEAGLHLEEVRLVQEASRQNESEIQRLRVELSESRRGAERAMQDAESARIALKDAEQSVQDVKGALTRTQTELVQTTASLAEVTAARDRLRNELQEARNSLAVTRAELAKASADAMDVDKLKAEVSHLQRELARKDDHHERARAELERVRAELDRERAEIDQTQRRMQSEIQASRESVASRSRELAKAAEEIRRFEVELREAAQRESTLLKERDRYKASFDEASKMQAALEEAVRKQAAFEEAARKQAAFEEVTRKQAAFEEAARKQAAFEEAARKQAAFEEAARKQAVTPSPGHTPVIDAVDSDGDRIREIQKVLRKRDAAITSLSASMERIISALDNLRIPSFWIGPTDDEPRLVYSDDTRPPVFDGSDLTHLDIVEAWVHRKVFRLKKIRSSLKFALEQVEKRWTEQLDALRHCVEQEHKRVDALQKVDRAAPRPGSVADKLHRIQHELRSTSQQLFH</sequence>
<keyword evidence="7" id="KW-1185">Reference proteome</keyword>
<dbReference type="STRING" id="37360.A0A0G4J7R1"/>
<evidence type="ECO:0000259" key="5">
    <source>
        <dbReference type="Pfam" id="PF07989"/>
    </source>
</evidence>
<evidence type="ECO:0000256" key="4">
    <source>
        <dbReference type="SAM" id="MobiDB-lite"/>
    </source>
</evidence>
<dbReference type="GO" id="GO:0005815">
    <property type="term" value="C:microtubule organizing center"/>
    <property type="evidence" value="ECO:0007669"/>
    <property type="project" value="InterPro"/>
</dbReference>
<feature type="coiled-coil region" evidence="3">
    <location>
        <begin position="157"/>
        <end position="338"/>
    </location>
</feature>
<protein>
    <recommendedName>
        <fullName evidence="5">Centrosomin N-terminal motif 1 domain-containing protein</fullName>
    </recommendedName>
</protein>
<gene>
    <name evidence="6" type="ORF">PBRA_003071</name>
</gene>
<evidence type="ECO:0000256" key="3">
    <source>
        <dbReference type="SAM" id="Coils"/>
    </source>
</evidence>
<dbReference type="Proteomes" id="UP000039324">
    <property type="component" value="Unassembled WGS sequence"/>
</dbReference>
<evidence type="ECO:0000313" key="6">
    <source>
        <dbReference type="EMBL" id="CEP03311.1"/>
    </source>
</evidence>
<feature type="domain" description="Centrosomin N-terminal motif 1" evidence="5">
    <location>
        <begin position="56"/>
        <end position="121"/>
    </location>
</feature>
<dbReference type="GO" id="GO:0005737">
    <property type="term" value="C:cytoplasm"/>
    <property type="evidence" value="ECO:0007669"/>
    <property type="project" value="UniProtKB-SubCell"/>
</dbReference>
<accession>A0A0G4J7R1</accession>
<organism evidence="6 7">
    <name type="scientific">Plasmodiophora brassicae</name>
    <name type="common">Clubroot disease agent</name>
    <dbReference type="NCBI Taxonomy" id="37360"/>
    <lineage>
        <taxon>Eukaryota</taxon>
        <taxon>Sar</taxon>
        <taxon>Rhizaria</taxon>
        <taxon>Endomyxa</taxon>
        <taxon>Phytomyxea</taxon>
        <taxon>Plasmodiophorida</taxon>
        <taxon>Plasmodiophoridae</taxon>
        <taxon>Plasmodiophora</taxon>
    </lineage>
</organism>
<name>A0A0G4J7R1_PLABS</name>
<feature type="region of interest" description="Disordered" evidence="4">
    <location>
        <begin position="25"/>
        <end position="45"/>
    </location>
</feature>
<evidence type="ECO:0000256" key="2">
    <source>
        <dbReference type="ARBA" id="ARBA00022490"/>
    </source>
</evidence>
<dbReference type="AlphaFoldDB" id="A0A0G4J7R1"/>
<feature type="region of interest" description="Disordered" evidence="4">
    <location>
        <begin position="415"/>
        <end position="435"/>
    </location>
</feature>
<evidence type="ECO:0000313" key="7">
    <source>
        <dbReference type="Proteomes" id="UP000039324"/>
    </source>
</evidence>
<keyword evidence="2" id="KW-0963">Cytoplasm</keyword>
<evidence type="ECO:0000256" key="1">
    <source>
        <dbReference type="ARBA" id="ARBA00004496"/>
    </source>
</evidence>
<comment type="subcellular location">
    <subcellularLocation>
        <location evidence="1">Cytoplasm</location>
    </subcellularLocation>
</comment>
<proteinExistence type="predicted"/>
<keyword evidence="3" id="KW-0175">Coiled coil</keyword>
<dbReference type="OrthoDB" id="10255000at2759"/>
<dbReference type="InterPro" id="IPR012943">
    <property type="entry name" value="Cnn_1N"/>
</dbReference>
<reference evidence="6 7" key="1">
    <citation type="submission" date="2015-02" db="EMBL/GenBank/DDBJ databases">
        <authorList>
            <person name="Chooi Y.-H."/>
        </authorList>
    </citation>
    <scope>NUCLEOTIDE SEQUENCE [LARGE SCALE GENOMIC DNA]</scope>
    <source>
        <strain evidence="6">E3</strain>
    </source>
</reference>
<dbReference type="EMBL" id="CDSF01000144">
    <property type="protein sequence ID" value="CEP03311.1"/>
    <property type="molecule type" value="Genomic_DNA"/>
</dbReference>
<dbReference type="OMA" id="QHELRST"/>
<dbReference type="Pfam" id="PF07989">
    <property type="entry name" value="Cnn_1N"/>
    <property type="match status" value="1"/>
</dbReference>